<proteinExistence type="predicted"/>
<gene>
    <name evidence="1" type="ORF">WJU22_15320</name>
</gene>
<dbReference type="RefSeq" id="WP_341839058.1">
    <property type="nucleotide sequence ID" value="NZ_CP149792.1"/>
</dbReference>
<evidence type="ECO:0000313" key="1">
    <source>
        <dbReference type="EMBL" id="WZN44268.1"/>
    </source>
</evidence>
<dbReference type="Proteomes" id="UP001449657">
    <property type="component" value="Chromosome"/>
</dbReference>
<dbReference type="EMBL" id="CP150096">
    <property type="protein sequence ID" value="WZN44268.1"/>
    <property type="molecule type" value="Genomic_DNA"/>
</dbReference>
<accession>A0ABZ2YY64</accession>
<name>A0ABZ2YY64_9BACT</name>
<keyword evidence="2" id="KW-1185">Reference proteome</keyword>
<reference evidence="1 2" key="1">
    <citation type="submission" date="2024-03" db="EMBL/GenBank/DDBJ databases">
        <title>Chitinophaga caseinilytica sp. nov., a casein hydrolysing bacterium isolated from forest soil.</title>
        <authorList>
            <person name="Lee D.S."/>
            <person name="Han D.M."/>
            <person name="Baek J.H."/>
            <person name="Choi D.G."/>
            <person name="Jeon J.H."/>
            <person name="Jeon C.O."/>
        </authorList>
    </citation>
    <scope>NUCLEOTIDE SEQUENCE [LARGE SCALE GENOMIC DNA]</scope>
    <source>
        <strain evidence="1 2">KACC 19118</strain>
    </source>
</reference>
<sequence length="410" mass="45878">MKTTLCTFWLLLAAIIEVCGQPAERRDTASIAAWRTAVRRAPVLTGATSPRTIVPHEPSLCFNMEFDLKITMPGKMAEQCMFVNNSTGVIGLLPAREDGLINMLFPELPDFSFDVMNMTGNVYRYHTNKGKNNTIERWVTTGFSDQNPYLQAAAMFDGSADLQRKGVTATYCDGRMTAVAYRFSTHPGMTWYVYGDRYPEKLHPRKFLGNMGVGYLKTDEGLYIITEFRSEGYSCRVTNIEPANACLHTESFVPREAEYSRQANLNIEKEKEKLDRAATAGGGPCAGERSLLIDFKKEQARKREAALAQAREGNVYQQNSNAQRSMASMMDPLAVVQEDILNAKLEICKAENSTSARSRERIGCLNNQLSALMRIEGELRALDARHANQPGMAFAEKSKLYMRNKPRGCP</sequence>
<organism evidence="1 2">
    <name type="scientific">Chitinophaga caseinilytica</name>
    <dbReference type="NCBI Taxonomy" id="2267521"/>
    <lineage>
        <taxon>Bacteria</taxon>
        <taxon>Pseudomonadati</taxon>
        <taxon>Bacteroidota</taxon>
        <taxon>Chitinophagia</taxon>
        <taxon>Chitinophagales</taxon>
        <taxon>Chitinophagaceae</taxon>
        <taxon>Chitinophaga</taxon>
    </lineage>
</organism>
<evidence type="ECO:0000313" key="2">
    <source>
        <dbReference type="Proteomes" id="UP001449657"/>
    </source>
</evidence>
<protein>
    <submittedName>
        <fullName evidence="1">Uncharacterized protein</fullName>
    </submittedName>
</protein>